<dbReference type="EMBL" id="LGFD01000090">
    <property type="protein sequence ID" value="KUK16639.1"/>
    <property type="molecule type" value="Genomic_DNA"/>
</dbReference>
<dbReference type="GO" id="GO:0000166">
    <property type="term" value="F:nucleotide binding"/>
    <property type="evidence" value="ECO:0007669"/>
    <property type="project" value="UniProtKB-KW"/>
</dbReference>
<evidence type="ECO:0008006" key="4">
    <source>
        <dbReference type="Google" id="ProtNLM"/>
    </source>
</evidence>
<reference evidence="3" key="1">
    <citation type="journal article" date="2015" name="MBio">
        <title>Genome-Resolved Metagenomic Analysis Reveals Roles for Candidate Phyla and Other Microbial Community Members in Biogeochemical Transformations in Oil Reservoirs.</title>
        <authorList>
            <person name="Hu P."/>
            <person name="Tom L."/>
            <person name="Singh A."/>
            <person name="Thomas B.C."/>
            <person name="Baker B.J."/>
            <person name="Piceno Y.M."/>
            <person name="Andersen G.L."/>
            <person name="Banfield J.F."/>
        </authorList>
    </citation>
    <scope>NUCLEOTIDE SEQUENCE [LARGE SCALE GENOMIC DNA]</scope>
</reference>
<dbReference type="RefSeq" id="WP_283218019.1">
    <property type="nucleotide sequence ID" value="NZ_LGFD01000090.1"/>
</dbReference>
<organism evidence="2 3">
    <name type="scientific">Thermococcus sibiricus</name>
    <dbReference type="NCBI Taxonomy" id="172049"/>
    <lineage>
        <taxon>Archaea</taxon>
        <taxon>Methanobacteriati</taxon>
        <taxon>Methanobacteriota</taxon>
        <taxon>Thermococci</taxon>
        <taxon>Thermococcales</taxon>
        <taxon>Thermococcaceae</taxon>
        <taxon>Thermococcus</taxon>
    </lineage>
</organism>
<evidence type="ECO:0000313" key="3">
    <source>
        <dbReference type="Proteomes" id="UP000053911"/>
    </source>
</evidence>
<dbReference type="SUPFAM" id="SSF88713">
    <property type="entry name" value="Glycoside hydrolase/deacetylase"/>
    <property type="match status" value="1"/>
</dbReference>
<dbReference type="InterPro" id="IPR011330">
    <property type="entry name" value="Glyco_hydro/deAcase_b/a-brl"/>
</dbReference>
<evidence type="ECO:0000256" key="1">
    <source>
        <dbReference type="ARBA" id="ARBA00022741"/>
    </source>
</evidence>
<dbReference type="AlphaFoldDB" id="A0A101EK59"/>
<dbReference type="GO" id="GO:0005975">
    <property type="term" value="P:carbohydrate metabolic process"/>
    <property type="evidence" value="ECO:0007669"/>
    <property type="project" value="InterPro"/>
</dbReference>
<dbReference type="PANTHER" id="PTHR30292">
    <property type="entry name" value="UNCHARACTERIZED PROTEIN YBGL-RELATED"/>
    <property type="match status" value="1"/>
</dbReference>
<evidence type="ECO:0000313" key="2">
    <source>
        <dbReference type="EMBL" id="KUK16639.1"/>
    </source>
</evidence>
<dbReference type="PANTHER" id="PTHR30292:SF0">
    <property type="entry name" value="5-OXOPROLINASE SUBUNIT A"/>
    <property type="match status" value="1"/>
</dbReference>
<dbReference type="Pfam" id="PF03746">
    <property type="entry name" value="LamB_YcsF"/>
    <property type="match status" value="1"/>
</dbReference>
<keyword evidence="1" id="KW-0547">Nucleotide-binding</keyword>
<dbReference type="Gene3D" id="3.20.20.370">
    <property type="entry name" value="Glycoside hydrolase/deacetylase"/>
    <property type="match status" value="1"/>
</dbReference>
<accession>A0A101EK59</accession>
<dbReference type="Proteomes" id="UP000053911">
    <property type="component" value="Unassembled WGS sequence"/>
</dbReference>
<dbReference type="InterPro" id="IPR005501">
    <property type="entry name" value="LamB/YcsF/PxpA-like"/>
</dbReference>
<proteinExistence type="predicted"/>
<protein>
    <recommendedName>
        <fullName evidence="4">LamB/YcsF family protein</fullName>
    </recommendedName>
</protein>
<gene>
    <name evidence="2" type="ORF">XD54_2073</name>
</gene>
<feature type="non-terminal residue" evidence="2">
    <location>
        <position position="89"/>
    </location>
</feature>
<name>A0A101EK59_9EURY</name>
<comment type="caution">
    <text evidence="2">The sequence shown here is derived from an EMBL/GenBank/DDBJ whole genome shotgun (WGS) entry which is preliminary data.</text>
</comment>
<sequence>MQRVDLNSDLGESFGRYKLGLDEEVMKYITSANVACGWHAGDPMVMRKTVKLAKELNVAVGAHPGYPDLLGFGRRYMDITREEARNYVL</sequence>